<feature type="domain" description="Thioredoxin" evidence="6">
    <location>
        <begin position="34"/>
        <end position="169"/>
    </location>
</feature>
<evidence type="ECO:0000256" key="1">
    <source>
        <dbReference type="ARBA" id="ARBA00004383"/>
    </source>
</evidence>
<dbReference type="PANTHER" id="PTHR42852">
    <property type="entry name" value="THIOL:DISULFIDE INTERCHANGE PROTEIN DSBE"/>
    <property type="match status" value="1"/>
</dbReference>
<sequence>MRKLLWFLPFFVFLGMGVVLYKQLGTNPEYMPSALIGKPVPDFTLVSLQTNRVEDQSSLPKQAYLINFWATWCPTCEMEHAYLRELAQQGVPIVGIDYKDDSNKAQQWLATKGNPYQLVVTDELGKFGLDMGVTGAPETFVVNSKGIIVYRHQGDLNSTVWQEMKGYLK</sequence>
<organism evidence="7 8">
    <name type="scientific">Marinomonas pollencensis</name>
    <dbReference type="NCBI Taxonomy" id="491954"/>
    <lineage>
        <taxon>Bacteria</taxon>
        <taxon>Pseudomonadati</taxon>
        <taxon>Pseudomonadota</taxon>
        <taxon>Gammaproteobacteria</taxon>
        <taxon>Oceanospirillales</taxon>
        <taxon>Oceanospirillaceae</taxon>
        <taxon>Marinomonas</taxon>
    </lineage>
</organism>
<evidence type="ECO:0000256" key="3">
    <source>
        <dbReference type="ARBA" id="ARBA00022748"/>
    </source>
</evidence>
<dbReference type="PANTHER" id="PTHR42852:SF6">
    <property type="entry name" value="THIOL:DISULFIDE INTERCHANGE PROTEIN DSBE"/>
    <property type="match status" value="1"/>
</dbReference>
<evidence type="ECO:0000256" key="4">
    <source>
        <dbReference type="ARBA" id="ARBA00023157"/>
    </source>
</evidence>
<dbReference type="OrthoDB" id="9799347at2"/>
<dbReference type="GO" id="GO:0017004">
    <property type="term" value="P:cytochrome complex assembly"/>
    <property type="evidence" value="ECO:0007669"/>
    <property type="project" value="UniProtKB-KW"/>
</dbReference>
<keyword evidence="4" id="KW-1015">Disulfide bond</keyword>
<proteinExistence type="inferred from homology"/>
<name>A0A3E0DJV5_9GAMM</name>
<comment type="similarity">
    <text evidence="2">Belongs to the thioredoxin family. DsbE subfamily.</text>
</comment>
<dbReference type="NCBIfam" id="TIGR00385">
    <property type="entry name" value="dsbE"/>
    <property type="match status" value="1"/>
</dbReference>
<evidence type="ECO:0000256" key="2">
    <source>
        <dbReference type="ARBA" id="ARBA00007758"/>
    </source>
</evidence>
<dbReference type="SUPFAM" id="SSF52833">
    <property type="entry name" value="Thioredoxin-like"/>
    <property type="match status" value="1"/>
</dbReference>
<keyword evidence="3" id="KW-0201">Cytochrome c-type biogenesis</keyword>
<dbReference type="InterPro" id="IPR017937">
    <property type="entry name" value="Thioredoxin_CS"/>
</dbReference>
<dbReference type="EMBL" id="QUNG01000007">
    <property type="protein sequence ID" value="REG82966.1"/>
    <property type="molecule type" value="Genomic_DNA"/>
</dbReference>
<gene>
    <name evidence="7" type="ORF">DFP81_107140</name>
</gene>
<evidence type="ECO:0000313" key="8">
    <source>
        <dbReference type="Proteomes" id="UP000256542"/>
    </source>
</evidence>
<dbReference type="RefSeq" id="WP_115897971.1">
    <property type="nucleotide sequence ID" value="NZ_QUNG01000007.1"/>
</dbReference>
<dbReference type="AlphaFoldDB" id="A0A3E0DJV5"/>
<protein>
    <submittedName>
        <fullName evidence="7">Cytochrome c biogenesis protein CcmG/thiol:disulfide interchange protein DsbE</fullName>
    </submittedName>
</protein>
<dbReference type="InterPro" id="IPR036249">
    <property type="entry name" value="Thioredoxin-like_sf"/>
</dbReference>
<accession>A0A3E0DJV5</accession>
<keyword evidence="8" id="KW-1185">Reference proteome</keyword>
<dbReference type="GO" id="GO:0030288">
    <property type="term" value="C:outer membrane-bounded periplasmic space"/>
    <property type="evidence" value="ECO:0007669"/>
    <property type="project" value="InterPro"/>
</dbReference>
<dbReference type="GO" id="GO:0015036">
    <property type="term" value="F:disulfide oxidoreductase activity"/>
    <property type="evidence" value="ECO:0007669"/>
    <property type="project" value="InterPro"/>
</dbReference>
<comment type="subcellular location">
    <subcellularLocation>
        <location evidence="1">Cell inner membrane</location>
        <topology evidence="1">Single-pass membrane protein</topology>
        <orientation evidence="1">Periplasmic side</orientation>
    </subcellularLocation>
</comment>
<evidence type="ECO:0000313" key="7">
    <source>
        <dbReference type="EMBL" id="REG82966.1"/>
    </source>
</evidence>
<dbReference type="InterPro" id="IPR013766">
    <property type="entry name" value="Thioredoxin_domain"/>
</dbReference>
<dbReference type="Pfam" id="PF08534">
    <property type="entry name" value="Redoxin"/>
    <property type="match status" value="1"/>
</dbReference>
<dbReference type="CDD" id="cd03010">
    <property type="entry name" value="TlpA_like_DsbE"/>
    <property type="match status" value="1"/>
</dbReference>
<dbReference type="InterPro" id="IPR004799">
    <property type="entry name" value="Periplasmic_diS_OxRdtase_DsbE"/>
</dbReference>
<dbReference type="InterPro" id="IPR050553">
    <property type="entry name" value="Thioredoxin_ResA/DsbE_sf"/>
</dbReference>
<keyword evidence="5" id="KW-0676">Redox-active center</keyword>
<evidence type="ECO:0000259" key="6">
    <source>
        <dbReference type="PROSITE" id="PS51352"/>
    </source>
</evidence>
<dbReference type="Gene3D" id="3.40.30.10">
    <property type="entry name" value="Glutaredoxin"/>
    <property type="match status" value="1"/>
</dbReference>
<dbReference type="PROSITE" id="PS51352">
    <property type="entry name" value="THIOREDOXIN_2"/>
    <property type="match status" value="1"/>
</dbReference>
<comment type="caution">
    <text evidence="7">The sequence shown here is derived from an EMBL/GenBank/DDBJ whole genome shotgun (WGS) entry which is preliminary data.</text>
</comment>
<reference evidence="7 8" key="1">
    <citation type="submission" date="2018-08" db="EMBL/GenBank/DDBJ databases">
        <title>Genomic Encyclopedia of Type Strains, Phase III (KMG-III): the genomes of soil and plant-associated and newly described type strains.</title>
        <authorList>
            <person name="Whitman W."/>
        </authorList>
    </citation>
    <scope>NUCLEOTIDE SEQUENCE [LARGE SCALE GENOMIC DNA]</scope>
    <source>
        <strain evidence="7 8">CECT 7375</strain>
    </source>
</reference>
<dbReference type="GO" id="GO:0005886">
    <property type="term" value="C:plasma membrane"/>
    <property type="evidence" value="ECO:0007669"/>
    <property type="project" value="UniProtKB-SubCell"/>
</dbReference>
<dbReference type="Proteomes" id="UP000256542">
    <property type="component" value="Unassembled WGS sequence"/>
</dbReference>
<dbReference type="PROSITE" id="PS00194">
    <property type="entry name" value="THIOREDOXIN_1"/>
    <property type="match status" value="1"/>
</dbReference>
<evidence type="ECO:0000256" key="5">
    <source>
        <dbReference type="ARBA" id="ARBA00023284"/>
    </source>
</evidence>
<dbReference type="InterPro" id="IPR013740">
    <property type="entry name" value="Redoxin"/>
</dbReference>